<sequence>MAAALLLKIKQRGFKGSLMSHTKWFFLLGCCRLIALAIIFATRASSHATLGCKTSSSGVIFPSGVLSF</sequence>
<name>A0A2P2JHL3_RHIMU</name>
<accession>A0A2P2JHL3</accession>
<proteinExistence type="predicted"/>
<reference evidence="1" key="1">
    <citation type="submission" date="2018-02" db="EMBL/GenBank/DDBJ databases">
        <title>Rhizophora mucronata_Transcriptome.</title>
        <authorList>
            <person name="Meera S.P."/>
            <person name="Sreeshan A."/>
            <person name="Augustine A."/>
        </authorList>
    </citation>
    <scope>NUCLEOTIDE SEQUENCE</scope>
    <source>
        <tissue evidence="1">Leaf</tissue>
    </source>
</reference>
<evidence type="ECO:0000313" key="1">
    <source>
        <dbReference type="EMBL" id="MBW92961.1"/>
    </source>
</evidence>
<protein>
    <submittedName>
        <fullName evidence="1">Uncharacterized protein LOC8287159</fullName>
    </submittedName>
</protein>
<dbReference type="AlphaFoldDB" id="A0A2P2JHL3"/>
<organism evidence="1">
    <name type="scientific">Rhizophora mucronata</name>
    <name type="common">Asiatic mangrove</name>
    <dbReference type="NCBI Taxonomy" id="61149"/>
    <lineage>
        <taxon>Eukaryota</taxon>
        <taxon>Viridiplantae</taxon>
        <taxon>Streptophyta</taxon>
        <taxon>Embryophyta</taxon>
        <taxon>Tracheophyta</taxon>
        <taxon>Spermatophyta</taxon>
        <taxon>Magnoliopsida</taxon>
        <taxon>eudicotyledons</taxon>
        <taxon>Gunneridae</taxon>
        <taxon>Pentapetalae</taxon>
        <taxon>rosids</taxon>
        <taxon>fabids</taxon>
        <taxon>Malpighiales</taxon>
        <taxon>Rhizophoraceae</taxon>
        <taxon>Rhizophora</taxon>
    </lineage>
</organism>
<dbReference type="EMBL" id="GGEC01012478">
    <property type="protein sequence ID" value="MBW92961.1"/>
    <property type="molecule type" value="Transcribed_RNA"/>
</dbReference>